<sequence>MTSNATTDGPTVQTNHNSALNNTNFSTNHTQTINPATTTSVPPPSMLANSSTTSSITPAATTLNQSHSPSTLLAPDPDDAGVDDADDPYGDGYDSDPPAHYPKPGHGLARTLRPESEDLQWLVDDNLEVFSHVYTNDGQSGLNGFGPDGAIDLAGAEAAAAP</sequence>
<feature type="compositionally biased region" description="Acidic residues" evidence="1">
    <location>
        <begin position="76"/>
        <end position="89"/>
    </location>
</feature>
<name>A0AA39Z1F8_9PEZI</name>
<accession>A0AA39Z1F8</accession>
<evidence type="ECO:0000313" key="2">
    <source>
        <dbReference type="EMBL" id="KAK0662447.1"/>
    </source>
</evidence>
<gene>
    <name evidence="2" type="ORF">DIS24_g2014</name>
</gene>
<reference evidence="2" key="1">
    <citation type="submission" date="2023-06" db="EMBL/GenBank/DDBJ databases">
        <title>Multi-omics analyses reveal the molecular pathogenesis toolkit of Lasiodiplodia hormozganensis, a cross-kingdom pathogen.</title>
        <authorList>
            <person name="Felix C."/>
            <person name="Meneses R."/>
            <person name="Goncalves M.F.M."/>
            <person name="Tilleman L."/>
            <person name="Duarte A.S."/>
            <person name="Jorrin-Novo J.V."/>
            <person name="Van De Peer Y."/>
            <person name="Deforce D."/>
            <person name="Van Nieuwerburgh F."/>
            <person name="Esteves A.C."/>
            <person name="Alves A."/>
        </authorList>
    </citation>
    <scope>NUCLEOTIDE SEQUENCE</scope>
    <source>
        <strain evidence="2">CBS 339.90</strain>
    </source>
</reference>
<evidence type="ECO:0000256" key="1">
    <source>
        <dbReference type="SAM" id="MobiDB-lite"/>
    </source>
</evidence>
<proteinExistence type="predicted"/>
<comment type="caution">
    <text evidence="2">The sequence shown here is derived from an EMBL/GenBank/DDBJ whole genome shotgun (WGS) entry which is preliminary data.</text>
</comment>
<dbReference type="Proteomes" id="UP001175001">
    <property type="component" value="Unassembled WGS sequence"/>
</dbReference>
<feature type="region of interest" description="Disordered" evidence="1">
    <location>
        <begin position="1"/>
        <end position="112"/>
    </location>
</feature>
<protein>
    <submittedName>
        <fullName evidence="2">Uncharacterized protein</fullName>
    </submittedName>
</protein>
<feature type="compositionally biased region" description="Low complexity" evidence="1">
    <location>
        <begin position="48"/>
        <end position="62"/>
    </location>
</feature>
<dbReference type="AlphaFoldDB" id="A0AA39Z1F8"/>
<organism evidence="2 3">
    <name type="scientific">Lasiodiplodia hormozganensis</name>
    <dbReference type="NCBI Taxonomy" id="869390"/>
    <lineage>
        <taxon>Eukaryota</taxon>
        <taxon>Fungi</taxon>
        <taxon>Dikarya</taxon>
        <taxon>Ascomycota</taxon>
        <taxon>Pezizomycotina</taxon>
        <taxon>Dothideomycetes</taxon>
        <taxon>Dothideomycetes incertae sedis</taxon>
        <taxon>Botryosphaeriales</taxon>
        <taxon>Botryosphaeriaceae</taxon>
        <taxon>Lasiodiplodia</taxon>
    </lineage>
</organism>
<feature type="compositionally biased region" description="Polar residues" evidence="1">
    <location>
        <begin position="1"/>
        <end position="40"/>
    </location>
</feature>
<dbReference type="EMBL" id="JAUJDW010000006">
    <property type="protein sequence ID" value="KAK0662447.1"/>
    <property type="molecule type" value="Genomic_DNA"/>
</dbReference>
<evidence type="ECO:0000313" key="3">
    <source>
        <dbReference type="Proteomes" id="UP001175001"/>
    </source>
</evidence>
<keyword evidence="3" id="KW-1185">Reference proteome</keyword>